<dbReference type="InterPro" id="IPR032568">
    <property type="entry name" value="DUF4926"/>
</dbReference>
<organism evidence="1 2">
    <name type="scientific">Floridaenema aerugineum BLCC-F46</name>
    <dbReference type="NCBI Taxonomy" id="3153654"/>
    <lineage>
        <taxon>Bacteria</taxon>
        <taxon>Bacillati</taxon>
        <taxon>Cyanobacteriota</taxon>
        <taxon>Cyanophyceae</taxon>
        <taxon>Oscillatoriophycideae</taxon>
        <taxon>Aerosakkonematales</taxon>
        <taxon>Aerosakkonemataceae</taxon>
        <taxon>Floridanema</taxon>
        <taxon>Floridanema aerugineum</taxon>
    </lineage>
</organism>
<accession>A0ABV4X764</accession>
<comment type="caution">
    <text evidence="1">The sequence shown here is derived from an EMBL/GenBank/DDBJ whole genome shotgun (WGS) entry which is preliminary data.</text>
</comment>
<protein>
    <submittedName>
        <fullName evidence="1">DUF4926 domain-containing protein</fullName>
    </submittedName>
</protein>
<proteinExistence type="predicted"/>
<reference evidence="1 2" key="1">
    <citation type="submission" date="2024-09" db="EMBL/GenBank/DDBJ databases">
        <title>Floridaenema gen nov. (Aerosakkonemataceae, Aerosakkonematales ord. nov., Cyanobacteria) from benthic tropical and subtropical fresh waters, with the description of four new species.</title>
        <authorList>
            <person name="Moretto J.A."/>
            <person name="Berthold D.E."/>
            <person name="Lefler F.W."/>
            <person name="Huang I.-S."/>
            <person name="Laughinghouse H. IV."/>
        </authorList>
    </citation>
    <scope>NUCLEOTIDE SEQUENCE [LARGE SCALE GENOMIC DNA]</scope>
    <source>
        <strain evidence="1 2">BLCC-F46</strain>
    </source>
</reference>
<dbReference type="Pfam" id="PF16277">
    <property type="entry name" value="DUF4926"/>
    <property type="match status" value="1"/>
</dbReference>
<dbReference type="Proteomes" id="UP001576774">
    <property type="component" value="Unassembled WGS sequence"/>
</dbReference>
<evidence type="ECO:0000313" key="2">
    <source>
        <dbReference type="Proteomes" id="UP001576774"/>
    </source>
</evidence>
<name>A0ABV4X764_9CYAN</name>
<sequence length="90" mass="10136">MKNQNKNLQLFDTVALLNPISAERLTLVEPEYTSINSLPVGLVGTVVEVYNSENESKYLVEFADNQGREYAMAILKADELIVLQYELTLV</sequence>
<keyword evidence="2" id="KW-1185">Reference proteome</keyword>
<dbReference type="RefSeq" id="WP_413271686.1">
    <property type="nucleotide sequence ID" value="NZ_JBHFNQ010000131.1"/>
</dbReference>
<evidence type="ECO:0000313" key="1">
    <source>
        <dbReference type="EMBL" id="MFB2878619.1"/>
    </source>
</evidence>
<gene>
    <name evidence="1" type="ORF">ACE1CC_17355</name>
</gene>
<dbReference type="EMBL" id="JBHFNQ010000131">
    <property type="protein sequence ID" value="MFB2878619.1"/>
    <property type="molecule type" value="Genomic_DNA"/>
</dbReference>